<feature type="chain" id="PRO_5044845551" description="Plastid lipid-associated protein/fibrillin conserved domain-containing protein" evidence="1">
    <location>
        <begin position="23"/>
        <end position="217"/>
    </location>
</feature>
<dbReference type="Proteomes" id="UP001516023">
    <property type="component" value="Unassembled WGS sequence"/>
</dbReference>
<evidence type="ECO:0008006" key="4">
    <source>
        <dbReference type="Google" id="ProtNLM"/>
    </source>
</evidence>
<name>A0ABD3Q6Y0_9STRA</name>
<sequence>MNRRDFISSLFWATLVSCPLVSQPIISEAAEAERVQSNPASETILRGLVTLKSGTEPTSSDSAALYITVKPETMNNSPKEIVDLFGGRSPPVLSARIPVSMRHDASHDSVLGRDRMTFPFQFQLTESDITAEGLLKGTNDEKYAPNPYWWSDNNLIVSARLDSDGVAATRDPDDLVGRSVAFVPDRGTRALGYDAQVQITLQGRGIGGKFITTKKEK</sequence>
<keyword evidence="3" id="KW-1185">Reference proteome</keyword>
<evidence type="ECO:0000313" key="2">
    <source>
        <dbReference type="EMBL" id="KAL3795629.1"/>
    </source>
</evidence>
<evidence type="ECO:0000313" key="3">
    <source>
        <dbReference type="Proteomes" id="UP001516023"/>
    </source>
</evidence>
<dbReference type="PROSITE" id="PS51257">
    <property type="entry name" value="PROKAR_LIPOPROTEIN"/>
    <property type="match status" value="1"/>
</dbReference>
<feature type="signal peptide" evidence="1">
    <location>
        <begin position="1"/>
        <end position="22"/>
    </location>
</feature>
<organism evidence="2 3">
    <name type="scientific">Cyclotella cryptica</name>
    <dbReference type="NCBI Taxonomy" id="29204"/>
    <lineage>
        <taxon>Eukaryota</taxon>
        <taxon>Sar</taxon>
        <taxon>Stramenopiles</taxon>
        <taxon>Ochrophyta</taxon>
        <taxon>Bacillariophyta</taxon>
        <taxon>Coscinodiscophyceae</taxon>
        <taxon>Thalassiosirophycidae</taxon>
        <taxon>Stephanodiscales</taxon>
        <taxon>Stephanodiscaceae</taxon>
        <taxon>Cyclotella</taxon>
    </lineage>
</organism>
<dbReference type="AlphaFoldDB" id="A0ABD3Q6Y0"/>
<dbReference type="EMBL" id="JABMIG020000069">
    <property type="protein sequence ID" value="KAL3795629.1"/>
    <property type="molecule type" value="Genomic_DNA"/>
</dbReference>
<evidence type="ECO:0000256" key="1">
    <source>
        <dbReference type="SAM" id="SignalP"/>
    </source>
</evidence>
<proteinExistence type="predicted"/>
<keyword evidence="1" id="KW-0732">Signal</keyword>
<gene>
    <name evidence="2" type="ORF">HJC23_002036</name>
</gene>
<comment type="caution">
    <text evidence="2">The sequence shown here is derived from an EMBL/GenBank/DDBJ whole genome shotgun (WGS) entry which is preliminary data.</text>
</comment>
<reference evidence="2 3" key="1">
    <citation type="journal article" date="2020" name="G3 (Bethesda)">
        <title>Improved Reference Genome for Cyclotella cryptica CCMP332, a Model for Cell Wall Morphogenesis, Salinity Adaptation, and Lipid Production in Diatoms (Bacillariophyta).</title>
        <authorList>
            <person name="Roberts W.R."/>
            <person name="Downey K.M."/>
            <person name="Ruck E.C."/>
            <person name="Traller J.C."/>
            <person name="Alverson A.J."/>
        </authorList>
    </citation>
    <scope>NUCLEOTIDE SEQUENCE [LARGE SCALE GENOMIC DNA]</scope>
    <source>
        <strain evidence="2 3">CCMP332</strain>
    </source>
</reference>
<accession>A0ABD3Q6Y0</accession>
<protein>
    <recommendedName>
        <fullName evidence="4">Plastid lipid-associated protein/fibrillin conserved domain-containing protein</fullName>
    </recommendedName>
</protein>